<dbReference type="PROSITE" id="PS00375">
    <property type="entry name" value="UDPGT"/>
    <property type="match status" value="1"/>
</dbReference>
<dbReference type="FunFam" id="3.40.50.2000:FF:000202">
    <property type="entry name" value="Glycosyltransferase"/>
    <property type="match status" value="1"/>
</dbReference>
<evidence type="ECO:0000256" key="1">
    <source>
        <dbReference type="ARBA" id="ARBA00009995"/>
    </source>
</evidence>
<dbReference type="EMBL" id="VEPZ02000842">
    <property type="protein sequence ID" value="KAE8716714.1"/>
    <property type="molecule type" value="Genomic_DNA"/>
</dbReference>
<name>A0A6A3BJ60_HIBSY</name>
<dbReference type="CDD" id="cd03784">
    <property type="entry name" value="GT1_Gtf-like"/>
    <property type="match status" value="1"/>
</dbReference>
<dbReference type="InterPro" id="IPR002213">
    <property type="entry name" value="UDP_glucos_trans"/>
</dbReference>
<gene>
    <name evidence="6" type="ORF">F3Y22_tig00110109pilonHSYRG00065</name>
</gene>
<proteinExistence type="inferred from homology"/>
<dbReference type="OrthoDB" id="5835829at2759"/>
<protein>
    <recommendedName>
        <fullName evidence="5">Glycosyltransferase</fullName>
        <ecNumber evidence="5">2.4.1.-</ecNumber>
    </recommendedName>
</protein>
<sequence>MDSVSSPVEMFFFPFVGGGHQIPMIDMARMFAAHGAKSTIISTHKHALSFRESILRDQKSGHSIFITILSLPDDADLSDTDMSATPVTDTSMLEVPLKKLLLQRKPDCIVHDMFHRWAADAIDNLELDIPRIVFNGNGCFASCVRDNISKFKPHETVNSRYEPFVVPGLADRIELTRSQLPAFQFVADGMQKSKENCYGVVVNSFYELEPAYVEQFKKQNKAWIVGPVSLCNRNISDKAERGKKAAIDEQSILNWLDSKAPNSVLFISFGSAARLAQEQILEIAYGLQASNQPFIWVIRDVFKGERTDFFSRFEEKMKESKQGLIINGWAPQLLILEHGSVGGFMTHCGWNSTLEGVSCGVPMITWPISAEQFYNEKLVTDVLKIGVRVGTLDWLSWNMEPRASVGRDAVEAAVKRLLGGGEEGVEMRNKARLMGEMAKKAVEGGGSSYNNAVALIKELRDRRRIDDIKYAA</sequence>
<dbReference type="Proteomes" id="UP000436088">
    <property type="component" value="Unassembled WGS sequence"/>
</dbReference>
<dbReference type="Gene3D" id="3.40.50.2000">
    <property type="entry name" value="Glycogen Phosphorylase B"/>
    <property type="match status" value="2"/>
</dbReference>
<dbReference type="InterPro" id="IPR035595">
    <property type="entry name" value="UDP_glycos_trans_CS"/>
</dbReference>
<dbReference type="AlphaFoldDB" id="A0A6A3BJ60"/>
<evidence type="ECO:0000256" key="5">
    <source>
        <dbReference type="RuleBase" id="RU362057"/>
    </source>
</evidence>
<dbReference type="Pfam" id="PF00201">
    <property type="entry name" value="UDPGT"/>
    <property type="match status" value="1"/>
</dbReference>
<comment type="similarity">
    <text evidence="1 4">Belongs to the UDP-glycosyltransferase family.</text>
</comment>
<dbReference type="GO" id="GO:0035251">
    <property type="term" value="F:UDP-glucosyltransferase activity"/>
    <property type="evidence" value="ECO:0007669"/>
    <property type="project" value="TreeGrafter"/>
</dbReference>
<dbReference type="EC" id="2.4.1.-" evidence="5"/>
<evidence type="ECO:0000256" key="4">
    <source>
        <dbReference type="RuleBase" id="RU003718"/>
    </source>
</evidence>
<keyword evidence="2 4" id="KW-0328">Glycosyltransferase</keyword>
<evidence type="ECO:0000313" key="6">
    <source>
        <dbReference type="EMBL" id="KAE8716714.1"/>
    </source>
</evidence>
<reference evidence="6" key="1">
    <citation type="submission" date="2019-09" db="EMBL/GenBank/DDBJ databases">
        <title>Draft genome information of white flower Hibiscus syriacus.</title>
        <authorList>
            <person name="Kim Y.-M."/>
        </authorList>
    </citation>
    <scope>NUCLEOTIDE SEQUENCE [LARGE SCALE GENOMIC DNA]</scope>
    <source>
        <strain evidence="6">YM2019G1</strain>
    </source>
</reference>
<evidence type="ECO:0000256" key="2">
    <source>
        <dbReference type="ARBA" id="ARBA00022676"/>
    </source>
</evidence>
<evidence type="ECO:0000256" key="3">
    <source>
        <dbReference type="ARBA" id="ARBA00022679"/>
    </source>
</evidence>
<keyword evidence="7" id="KW-1185">Reference proteome</keyword>
<organism evidence="6 7">
    <name type="scientific">Hibiscus syriacus</name>
    <name type="common">Rose of Sharon</name>
    <dbReference type="NCBI Taxonomy" id="106335"/>
    <lineage>
        <taxon>Eukaryota</taxon>
        <taxon>Viridiplantae</taxon>
        <taxon>Streptophyta</taxon>
        <taxon>Embryophyta</taxon>
        <taxon>Tracheophyta</taxon>
        <taxon>Spermatophyta</taxon>
        <taxon>Magnoliopsida</taxon>
        <taxon>eudicotyledons</taxon>
        <taxon>Gunneridae</taxon>
        <taxon>Pentapetalae</taxon>
        <taxon>rosids</taxon>
        <taxon>malvids</taxon>
        <taxon>Malvales</taxon>
        <taxon>Malvaceae</taxon>
        <taxon>Malvoideae</taxon>
        <taxon>Hibiscus</taxon>
    </lineage>
</organism>
<evidence type="ECO:0000313" key="7">
    <source>
        <dbReference type="Proteomes" id="UP000436088"/>
    </source>
</evidence>
<dbReference type="PANTHER" id="PTHR48047">
    <property type="entry name" value="GLYCOSYLTRANSFERASE"/>
    <property type="match status" value="1"/>
</dbReference>
<dbReference type="PANTHER" id="PTHR48047:SF81">
    <property type="entry name" value="GLYCOSYLTRANSFERASE"/>
    <property type="match status" value="1"/>
</dbReference>
<comment type="caution">
    <text evidence="6">The sequence shown here is derived from an EMBL/GenBank/DDBJ whole genome shotgun (WGS) entry which is preliminary data.</text>
</comment>
<dbReference type="SUPFAM" id="SSF53756">
    <property type="entry name" value="UDP-Glycosyltransferase/glycogen phosphorylase"/>
    <property type="match status" value="1"/>
</dbReference>
<keyword evidence="3 4" id="KW-0808">Transferase</keyword>
<accession>A0A6A3BJ60</accession>